<gene>
    <name evidence="2" type="ORF">GX50_03758</name>
</gene>
<dbReference type="AlphaFoldDB" id="A0A2B7ZJC2"/>
<feature type="region of interest" description="Disordered" evidence="1">
    <location>
        <begin position="1"/>
        <end position="25"/>
    </location>
</feature>
<feature type="compositionally biased region" description="Polar residues" evidence="1">
    <location>
        <begin position="401"/>
        <end position="414"/>
    </location>
</feature>
<accession>A0A2B7ZJC2</accession>
<feature type="region of interest" description="Disordered" evidence="1">
    <location>
        <begin position="39"/>
        <end position="69"/>
    </location>
</feature>
<evidence type="ECO:0008006" key="4">
    <source>
        <dbReference type="Google" id="ProtNLM"/>
    </source>
</evidence>
<evidence type="ECO:0000313" key="3">
    <source>
        <dbReference type="Proteomes" id="UP000226031"/>
    </source>
</evidence>
<protein>
    <recommendedName>
        <fullName evidence="4">Myb-like domain-containing protein</fullName>
    </recommendedName>
</protein>
<proteinExistence type="predicted"/>
<organism evidence="2 3">
    <name type="scientific">[Emmonsia] crescens</name>
    <dbReference type="NCBI Taxonomy" id="73230"/>
    <lineage>
        <taxon>Eukaryota</taxon>
        <taxon>Fungi</taxon>
        <taxon>Dikarya</taxon>
        <taxon>Ascomycota</taxon>
        <taxon>Pezizomycotina</taxon>
        <taxon>Eurotiomycetes</taxon>
        <taxon>Eurotiomycetidae</taxon>
        <taxon>Onygenales</taxon>
        <taxon>Ajellomycetaceae</taxon>
        <taxon>Emergomyces</taxon>
    </lineage>
</organism>
<dbReference type="STRING" id="73230.A0A2B7ZJC2"/>
<sequence length="543" mass="61611">MALPRRRVHRDTSIGPDQLHIPRRPPASYFSTTQRTWHGKAVTQGPQQQASYGHPQQLLNSTGKPESTGFKFTENKCDASGSIQRQNQQQHIGPGNIEARFDGGPGPIITADTSTRWASQAECGPGNQSSPFFLATIPPKSQGRSDSTILTVAESLMGSNLEWITPVGPFYPASETTGVQHYIPRLQAQKHALKNCHNNWEEDKRARSMHVEDRFHQQEDIQPGWSDPMNRMACMTISSTSDTNFESTYPATTEWLEQTGNRGYVPDFTKEANPWQGAQNFIQQPQRWSDDLNNDYSRPLVTQTSLSIPQDDWNELHTTPLGYQCSPDSSFSSCFTPDTLHEPANFDSPGFHDMNAPMGYFDQNPRREKLPEWHGHLFGVEPFEPHTTTKQPGRPRKTKTCEPQSTPNIGPQRTSAKDEYLIRCKRAGMSYKEIKEKGNFSEAESTLRGRFRTLTKRKEQRVRKPGWQEKDVRLLCEAVRKYANPTQDVAGEDITSPKISWKQVGEYIWKNGGSYHFGNATCKKKWAQIQQDVIILRPEDQFG</sequence>
<dbReference type="EMBL" id="PDND01000063">
    <property type="protein sequence ID" value="PGH33451.1"/>
    <property type="molecule type" value="Genomic_DNA"/>
</dbReference>
<keyword evidence="3" id="KW-1185">Reference proteome</keyword>
<evidence type="ECO:0000313" key="2">
    <source>
        <dbReference type="EMBL" id="PGH33451.1"/>
    </source>
</evidence>
<dbReference type="VEuPathDB" id="FungiDB:EMCG_00338"/>
<name>A0A2B7ZJC2_9EURO</name>
<dbReference type="Proteomes" id="UP000226031">
    <property type="component" value="Unassembled WGS sequence"/>
</dbReference>
<reference evidence="2 3" key="1">
    <citation type="submission" date="2017-10" db="EMBL/GenBank/DDBJ databases">
        <title>Comparative genomics in systemic dimorphic fungi from Ajellomycetaceae.</title>
        <authorList>
            <person name="Munoz J.F."/>
            <person name="Mcewen J.G."/>
            <person name="Clay O.K."/>
            <person name="Cuomo C.A."/>
        </authorList>
    </citation>
    <scope>NUCLEOTIDE SEQUENCE [LARGE SCALE GENOMIC DNA]</scope>
    <source>
        <strain evidence="2 3">UAMH4076</strain>
    </source>
</reference>
<evidence type="ECO:0000256" key="1">
    <source>
        <dbReference type="SAM" id="MobiDB-lite"/>
    </source>
</evidence>
<feature type="region of interest" description="Disordered" evidence="1">
    <location>
        <begin position="380"/>
        <end position="414"/>
    </location>
</feature>
<comment type="caution">
    <text evidence="2">The sequence shown here is derived from an EMBL/GenBank/DDBJ whole genome shotgun (WGS) entry which is preliminary data.</text>
</comment>